<evidence type="ECO:0000256" key="3">
    <source>
        <dbReference type="ARBA" id="ARBA00022723"/>
    </source>
</evidence>
<keyword evidence="9" id="KW-0548">Nucleotidyltransferase</keyword>
<keyword evidence="4" id="KW-0547">Nucleotide-binding</keyword>
<dbReference type="InterPro" id="IPR029044">
    <property type="entry name" value="Nucleotide-diphossugar_trans"/>
</dbReference>
<dbReference type="SUPFAM" id="SSF53448">
    <property type="entry name" value="Nucleotide-diphospho-sugar transferases"/>
    <property type="match status" value="1"/>
</dbReference>
<evidence type="ECO:0000256" key="5">
    <source>
        <dbReference type="ARBA" id="ARBA00022842"/>
    </source>
</evidence>
<keyword evidence="5" id="KW-0460">Magnesium</keyword>
<evidence type="ECO:0000256" key="6">
    <source>
        <dbReference type="ARBA" id="ARBA00023134"/>
    </source>
</evidence>
<dbReference type="Proteomes" id="UP000515297">
    <property type="component" value="Chromosome"/>
</dbReference>
<dbReference type="InterPro" id="IPR025877">
    <property type="entry name" value="MobA-like_NTP_Trfase"/>
</dbReference>
<dbReference type="GO" id="GO:0005525">
    <property type="term" value="F:GTP binding"/>
    <property type="evidence" value="ECO:0007669"/>
    <property type="project" value="UniProtKB-KW"/>
</dbReference>
<proteinExistence type="predicted"/>
<dbReference type="GO" id="GO:0006777">
    <property type="term" value="P:Mo-molybdopterin cofactor biosynthetic process"/>
    <property type="evidence" value="ECO:0007669"/>
    <property type="project" value="UniProtKB-KW"/>
</dbReference>
<dbReference type="GO" id="GO:0046872">
    <property type="term" value="F:metal ion binding"/>
    <property type="evidence" value="ECO:0007669"/>
    <property type="project" value="UniProtKB-KW"/>
</dbReference>
<accession>A0A7G6VXQ0</accession>
<evidence type="ECO:0000259" key="8">
    <source>
        <dbReference type="Pfam" id="PF12804"/>
    </source>
</evidence>
<evidence type="ECO:0000313" key="9">
    <source>
        <dbReference type="EMBL" id="QNE06515.1"/>
    </source>
</evidence>
<dbReference type="PANTHER" id="PTHR19136">
    <property type="entry name" value="MOLYBDENUM COFACTOR GUANYLYLTRANSFERASE"/>
    <property type="match status" value="1"/>
</dbReference>
<dbReference type="Pfam" id="PF12804">
    <property type="entry name" value="NTP_transf_3"/>
    <property type="match status" value="1"/>
</dbReference>
<gene>
    <name evidence="9" type="ORF">H4O24_03040</name>
</gene>
<reference evidence="9 10" key="1">
    <citation type="submission" date="2020-08" db="EMBL/GenBank/DDBJ databases">
        <authorList>
            <person name="Liu G."/>
            <person name="Sun C."/>
        </authorList>
    </citation>
    <scope>NUCLEOTIDE SEQUENCE [LARGE SCALE GENOMIC DNA]</scope>
    <source>
        <strain evidence="9 10">OT19</strain>
    </source>
</reference>
<dbReference type="InterPro" id="IPR013482">
    <property type="entry name" value="Molybde_CF_guanTrfase"/>
</dbReference>
<keyword evidence="3" id="KW-0479">Metal-binding</keyword>
<keyword evidence="1" id="KW-0963">Cytoplasm</keyword>
<dbReference type="Gene3D" id="3.90.550.10">
    <property type="entry name" value="Spore Coat Polysaccharide Biosynthesis Protein SpsA, Chain A"/>
    <property type="match status" value="1"/>
</dbReference>
<feature type="domain" description="MobA-like NTP transferase" evidence="8">
    <location>
        <begin position="3"/>
        <end position="106"/>
    </location>
</feature>
<name>A0A7G6VXQ0_9SPHN</name>
<dbReference type="PANTHER" id="PTHR19136:SF81">
    <property type="entry name" value="MOLYBDENUM COFACTOR GUANYLYLTRANSFERASE"/>
    <property type="match status" value="1"/>
</dbReference>
<dbReference type="CDD" id="cd02503">
    <property type="entry name" value="MobA"/>
    <property type="match status" value="1"/>
</dbReference>
<evidence type="ECO:0000256" key="7">
    <source>
        <dbReference type="ARBA" id="ARBA00023150"/>
    </source>
</evidence>
<organism evidence="9 10">
    <name type="scientific">Croceicoccus marinus</name>
    <dbReference type="NCBI Taxonomy" id="450378"/>
    <lineage>
        <taxon>Bacteria</taxon>
        <taxon>Pseudomonadati</taxon>
        <taxon>Pseudomonadota</taxon>
        <taxon>Alphaproteobacteria</taxon>
        <taxon>Sphingomonadales</taxon>
        <taxon>Erythrobacteraceae</taxon>
        <taxon>Croceicoccus</taxon>
    </lineage>
</organism>
<evidence type="ECO:0000256" key="1">
    <source>
        <dbReference type="ARBA" id="ARBA00022490"/>
    </source>
</evidence>
<keyword evidence="6" id="KW-0342">GTP-binding</keyword>
<evidence type="ECO:0000313" key="10">
    <source>
        <dbReference type="Proteomes" id="UP000515297"/>
    </source>
</evidence>
<dbReference type="AlphaFoldDB" id="A0A7G6VXQ0"/>
<evidence type="ECO:0000256" key="4">
    <source>
        <dbReference type="ARBA" id="ARBA00022741"/>
    </source>
</evidence>
<evidence type="ECO:0000256" key="2">
    <source>
        <dbReference type="ARBA" id="ARBA00022679"/>
    </source>
</evidence>
<keyword evidence="2 9" id="KW-0808">Transferase</keyword>
<dbReference type="GO" id="GO:0016779">
    <property type="term" value="F:nucleotidyltransferase activity"/>
    <property type="evidence" value="ECO:0007669"/>
    <property type="project" value="UniProtKB-KW"/>
</dbReference>
<dbReference type="EMBL" id="CP060052">
    <property type="protein sequence ID" value="QNE06515.1"/>
    <property type="molecule type" value="Genomic_DNA"/>
</dbReference>
<keyword evidence="7" id="KW-0501">Molybdenum cofactor biosynthesis</keyword>
<sequence>MLGAIVAGGQARRFGSDKALALYQGKPLIRHAIDTLRPQVAALVLCGRDHAGIERIEDRPEPGLGPMGGINAALHRAAASGLRGVLSVPVDVLPLPGDLVQRLGTDALACFDRQFLVAFWPVELAAGIDDYVTRGGRKPAELLDRLGARRVADPPGIANVNRPGDLARLGRDIF</sequence>
<protein>
    <submittedName>
        <fullName evidence="9">Molybdenum cofactor guanylyltransferase</fullName>
    </submittedName>
</protein>